<keyword evidence="4" id="KW-0997">Cell inner membrane</keyword>
<accession>A0ABU3EDV0</accession>
<evidence type="ECO:0000256" key="6">
    <source>
        <dbReference type="ARBA" id="ARBA00022989"/>
    </source>
</evidence>
<dbReference type="Proteomes" id="UP001251085">
    <property type="component" value="Unassembled WGS sequence"/>
</dbReference>
<dbReference type="PANTHER" id="PTHR32196">
    <property type="entry name" value="ABC TRANSPORTER PERMEASE PROTEIN YPHD-RELATED-RELATED"/>
    <property type="match status" value="1"/>
</dbReference>
<evidence type="ECO:0000256" key="7">
    <source>
        <dbReference type="ARBA" id="ARBA00023136"/>
    </source>
</evidence>
<evidence type="ECO:0000256" key="2">
    <source>
        <dbReference type="ARBA" id="ARBA00022448"/>
    </source>
</evidence>
<feature type="transmembrane region" description="Helical" evidence="8">
    <location>
        <begin position="91"/>
        <end position="110"/>
    </location>
</feature>
<feature type="transmembrane region" description="Helical" evidence="8">
    <location>
        <begin position="116"/>
        <end position="136"/>
    </location>
</feature>
<feature type="transmembrane region" description="Helical" evidence="8">
    <location>
        <begin position="299"/>
        <end position="319"/>
    </location>
</feature>
<feature type="transmembrane region" description="Helical" evidence="8">
    <location>
        <begin position="242"/>
        <end position="262"/>
    </location>
</feature>
<dbReference type="RefSeq" id="WP_311759510.1">
    <property type="nucleotide sequence ID" value="NZ_JAVRQI010000007.1"/>
</dbReference>
<feature type="transmembrane region" description="Helical" evidence="8">
    <location>
        <begin position="325"/>
        <end position="342"/>
    </location>
</feature>
<feature type="transmembrane region" description="Helical" evidence="8">
    <location>
        <begin position="143"/>
        <end position="169"/>
    </location>
</feature>
<evidence type="ECO:0000313" key="10">
    <source>
        <dbReference type="Proteomes" id="UP001251085"/>
    </source>
</evidence>
<gene>
    <name evidence="9" type="ORF">RM190_11110</name>
</gene>
<evidence type="ECO:0000256" key="4">
    <source>
        <dbReference type="ARBA" id="ARBA00022519"/>
    </source>
</evidence>
<dbReference type="PANTHER" id="PTHR32196:SF21">
    <property type="entry name" value="ABC TRANSPORTER PERMEASE PROTEIN YPHD-RELATED"/>
    <property type="match status" value="1"/>
</dbReference>
<keyword evidence="7 8" id="KW-0472">Membrane</keyword>
<evidence type="ECO:0000256" key="8">
    <source>
        <dbReference type="SAM" id="Phobius"/>
    </source>
</evidence>
<evidence type="ECO:0000256" key="1">
    <source>
        <dbReference type="ARBA" id="ARBA00004651"/>
    </source>
</evidence>
<keyword evidence="5 8" id="KW-0812">Transmembrane</keyword>
<proteinExistence type="predicted"/>
<keyword evidence="6 8" id="KW-1133">Transmembrane helix</keyword>
<evidence type="ECO:0000256" key="3">
    <source>
        <dbReference type="ARBA" id="ARBA00022475"/>
    </source>
</evidence>
<dbReference type="EMBL" id="JAVRQI010000007">
    <property type="protein sequence ID" value="MDT1062413.1"/>
    <property type="molecule type" value="Genomic_DNA"/>
</dbReference>
<keyword evidence="3" id="KW-1003">Cell membrane</keyword>
<feature type="transmembrane region" description="Helical" evidence="8">
    <location>
        <begin position="35"/>
        <end position="55"/>
    </location>
</feature>
<keyword evidence="2" id="KW-0813">Transport</keyword>
<keyword evidence="10" id="KW-1185">Reference proteome</keyword>
<dbReference type="CDD" id="cd06579">
    <property type="entry name" value="TM_PBP1_transp_AraH_like"/>
    <property type="match status" value="1"/>
</dbReference>
<feature type="transmembrane region" description="Helical" evidence="8">
    <location>
        <begin position="189"/>
        <end position="214"/>
    </location>
</feature>
<evidence type="ECO:0000313" key="9">
    <source>
        <dbReference type="EMBL" id="MDT1062413.1"/>
    </source>
</evidence>
<organism evidence="9 10">
    <name type="scientific">Paracoccus broussonetiae</name>
    <dbReference type="NCBI Taxonomy" id="3075834"/>
    <lineage>
        <taxon>Bacteria</taxon>
        <taxon>Pseudomonadati</taxon>
        <taxon>Pseudomonadota</taxon>
        <taxon>Alphaproteobacteria</taxon>
        <taxon>Rhodobacterales</taxon>
        <taxon>Paracoccaceae</taxon>
        <taxon>Paracoccus</taxon>
    </lineage>
</organism>
<dbReference type="InterPro" id="IPR001851">
    <property type="entry name" value="ABC_transp_permease"/>
</dbReference>
<protein>
    <submittedName>
        <fullName evidence="9">ABC transporter permease</fullName>
    </submittedName>
</protein>
<feature type="transmembrane region" description="Helical" evidence="8">
    <location>
        <begin position="67"/>
        <end position="84"/>
    </location>
</feature>
<sequence>MTMTDAPKDTPIRRASAPDRGQGGLLDLFGRRPELVSLGLLIGICVIVAAINPAFLQPSSLIDLGRASVVTGLFALGVFAVLAAGGIDVSFTAIAALTMYSITLFVLRLAPETPVWVIIPVAILSGAALGAVNGLLVHGLRVASLIVTIGTQYLFRGILLAFIGTVWLMELPPQMVAFGKASLMDITTANGAVVTLPVYFLIFPAVALITWLIFTRTLMGRAIFASGGNAEVAARLGYDQRLVHVFVFAYAGALAGLAGIIHVCANRMANPFDLVGTEIGVIAAVVLGGARITGGTGSVFGTVVGVLLITVVSNSLVLVGIPSSWQRVVVGAFILLAAAFFVKRRRHLQSHIAK</sequence>
<evidence type="ECO:0000256" key="5">
    <source>
        <dbReference type="ARBA" id="ARBA00022692"/>
    </source>
</evidence>
<comment type="subcellular location">
    <subcellularLocation>
        <location evidence="1">Cell membrane</location>
        <topology evidence="1">Multi-pass membrane protein</topology>
    </subcellularLocation>
</comment>
<name>A0ABU3EDV0_9RHOB</name>
<comment type="caution">
    <text evidence="9">The sequence shown here is derived from an EMBL/GenBank/DDBJ whole genome shotgun (WGS) entry which is preliminary data.</text>
</comment>
<feature type="transmembrane region" description="Helical" evidence="8">
    <location>
        <begin position="274"/>
        <end position="292"/>
    </location>
</feature>
<reference evidence="10" key="1">
    <citation type="submission" date="2023-07" db="EMBL/GenBank/DDBJ databases">
        <title>Characterization of two Paracoccaceae strains isolated from Phycosphere and proposal of Xinfangfangia lacusdiani sp. nov.</title>
        <authorList>
            <person name="Deng Y."/>
            <person name="Zhang Y.Q."/>
        </authorList>
    </citation>
    <scope>NUCLEOTIDE SEQUENCE [LARGE SCALE GENOMIC DNA]</scope>
    <source>
        <strain evidence="10">CPCC 101403</strain>
    </source>
</reference>
<dbReference type="Pfam" id="PF02653">
    <property type="entry name" value="BPD_transp_2"/>
    <property type="match status" value="1"/>
</dbReference>